<evidence type="ECO:0000313" key="3">
    <source>
        <dbReference type="Proteomes" id="UP001164743"/>
    </source>
</evidence>
<name>A0ABY7D5L7_9BASI</name>
<dbReference type="RefSeq" id="XP_053028501.1">
    <property type="nucleotide sequence ID" value="XM_053164715.1"/>
</dbReference>
<proteinExistence type="predicted"/>
<dbReference type="Proteomes" id="UP001164743">
    <property type="component" value="Chromosome 18A"/>
</dbReference>
<protein>
    <submittedName>
        <fullName evidence="2">Uncharacterized protein</fullName>
    </submittedName>
</protein>
<evidence type="ECO:0000256" key="1">
    <source>
        <dbReference type="SAM" id="MobiDB-lite"/>
    </source>
</evidence>
<sequence>MRVELTRTWQRKLIPFFSSLWRTSACVRYSQQALAQLCSLGAKGTSEPAMAKALLADASPGLQLSAQSDLPANLEADVETDNNLAISSHRPPPLAPSLATPEPAKRRPSWTPAPF</sequence>
<gene>
    <name evidence="2" type="ORF">PtA15_18A1</name>
</gene>
<feature type="region of interest" description="Disordered" evidence="1">
    <location>
        <begin position="73"/>
        <end position="115"/>
    </location>
</feature>
<accession>A0ABY7D5L7</accession>
<dbReference type="EMBL" id="CP110438">
    <property type="protein sequence ID" value="WAQ92946.1"/>
    <property type="molecule type" value="Genomic_DNA"/>
</dbReference>
<reference evidence="2" key="1">
    <citation type="submission" date="2022-10" db="EMBL/GenBank/DDBJ databases">
        <title>Puccinia triticina Genome sequencing and assembly.</title>
        <authorList>
            <person name="Li C."/>
        </authorList>
    </citation>
    <scope>NUCLEOTIDE SEQUENCE</scope>
    <source>
        <strain evidence="2">Pt15</strain>
    </source>
</reference>
<keyword evidence="3" id="KW-1185">Reference proteome</keyword>
<dbReference type="GeneID" id="77805500"/>
<organism evidence="2 3">
    <name type="scientific">Puccinia triticina</name>
    <dbReference type="NCBI Taxonomy" id="208348"/>
    <lineage>
        <taxon>Eukaryota</taxon>
        <taxon>Fungi</taxon>
        <taxon>Dikarya</taxon>
        <taxon>Basidiomycota</taxon>
        <taxon>Pucciniomycotina</taxon>
        <taxon>Pucciniomycetes</taxon>
        <taxon>Pucciniales</taxon>
        <taxon>Pucciniaceae</taxon>
        <taxon>Puccinia</taxon>
    </lineage>
</organism>
<evidence type="ECO:0000313" key="2">
    <source>
        <dbReference type="EMBL" id="WAQ92946.1"/>
    </source>
</evidence>